<proteinExistence type="predicted"/>
<feature type="transmembrane region" description="Helical" evidence="1">
    <location>
        <begin position="95"/>
        <end position="116"/>
    </location>
</feature>
<dbReference type="Pfam" id="PF14256">
    <property type="entry name" value="YwiC"/>
    <property type="match status" value="1"/>
</dbReference>
<feature type="transmembrane region" description="Helical" evidence="1">
    <location>
        <begin position="206"/>
        <end position="222"/>
    </location>
</feature>
<keyword evidence="1" id="KW-0812">Transmembrane</keyword>
<keyword evidence="3" id="KW-1185">Reference proteome</keyword>
<feature type="transmembrane region" description="Helical" evidence="1">
    <location>
        <begin position="153"/>
        <end position="173"/>
    </location>
</feature>
<reference evidence="2 3" key="1">
    <citation type="submission" date="2019-02" db="EMBL/GenBank/DDBJ databases">
        <title>Deep-cultivation of Planctomycetes and their phenomic and genomic characterization uncovers novel biology.</title>
        <authorList>
            <person name="Wiegand S."/>
            <person name="Jogler M."/>
            <person name="Boedeker C."/>
            <person name="Pinto D."/>
            <person name="Vollmers J."/>
            <person name="Rivas-Marin E."/>
            <person name="Kohn T."/>
            <person name="Peeters S.H."/>
            <person name="Heuer A."/>
            <person name="Rast P."/>
            <person name="Oberbeckmann S."/>
            <person name="Bunk B."/>
            <person name="Jeske O."/>
            <person name="Meyerdierks A."/>
            <person name="Storesund J.E."/>
            <person name="Kallscheuer N."/>
            <person name="Luecker S."/>
            <person name="Lage O.M."/>
            <person name="Pohl T."/>
            <person name="Merkel B.J."/>
            <person name="Hornburger P."/>
            <person name="Mueller R.-W."/>
            <person name="Bruemmer F."/>
            <person name="Labrenz M."/>
            <person name="Spormann A.M."/>
            <person name="Op Den Camp H."/>
            <person name="Overmann J."/>
            <person name="Amann R."/>
            <person name="Jetten M.S.M."/>
            <person name="Mascher T."/>
            <person name="Medema M.H."/>
            <person name="Devos D.P."/>
            <person name="Kaster A.-K."/>
            <person name="Ovreas L."/>
            <person name="Rohde M."/>
            <person name="Galperin M.Y."/>
            <person name="Jogler C."/>
        </authorList>
    </citation>
    <scope>NUCLEOTIDE SEQUENCE [LARGE SCALE GENOMIC DNA]</scope>
    <source>
        <strain evidence="2 3">Q31b</strain>
    </source>
</reference>
<feature type="transmembrane region" description="Helical" evidence="1">
    <location>
        <begin position="128"/>
        <end position="147"/>
    </location>
</feature>
<dbReference type="Proteomes" id="UP000315471">
    <property type="component" value="Unassembled WGS sequence"/>
</dbReference>
<organism evidence="2 3">
    <name type="scientific">Novipirellula aureliae</name>
    <dbReference type="NCBI Taxonomy" id="2527966"/>
    <lineage>
        <taxon>Bacteria</taxon>
        <taxon>Pseudomonadati</taxon>
        <taxon>Planctomycetota</taxon>
        <taxon>Planctomycetia</taxon>
        <taxon>Pirellulales</taxon>
        <taxon>Pirellulaceae</taxon>
        <taxon>Novipirellula</taxon>
    </lineage>
</organism>
<gene>
    <name evidence="2" type="ORF">Q31b_09860</name>
</gene>
<feature type="transmembrane region" description="Helical" evidence="1">
    <location>
        <begin position="69"/>
        <end position="89"/>
    </location>
</feature>
<name>A0A5C6EAP8_9BACT</name>
<dbReference type="AlphaFoldDB" id="A0A5C6EAP8"/>
<keyword evidence="1" id="KW-1133">Transmembrane helix</keyword>
<feature type="transmembrane region" description="Helical" evidence="1">
    <location>
        <begin position="180"/>
        <end position="200"/>
    </location>
</feature>
<evidence type="ECO:0000313" key="3">
    <source>
        <dbReference type="Proteomes" id="UP000315471"/>
    </source>
</evidence>
<dbReference type="OrthoDB" id="264037at2"/>
<sequence length="253" mass="26848">MVVIEHQPKEHGAYAILIIPVLTSFAAVGVSWVGVFVAAASVAGFLAHEPLLVMIGHRGQRARRSATTASRYLLTLTVICIASGVASLISGNVAVRVALIGCVVLATLSFGVAFAGRHRTPLGQTAGVIGLSAPCVPILLAGGMGTGDALKTWVVWLLGFAATTLAVRSVIAFQKHRNRMLHWTGLTAISVFPLSMFVWWMDANDWVLPVIPMVLASWYLMIQPPPAKRLKQIGWSLVGATVLTAISVVVVIP</sequence>
<dbReference type="EMBL" id="SJPY01000001">
    <property type="protein sequence ID" value="TWU45810.1"/>
    <property type="molecule type" value="Genomic_DNA"/>
</dbReference>
<keyword evidence="1" id="KW-0472">Membrane</keyword>
<evidence type="ECO:0000313" key="2">
    <source>
        <dbReference type="EMBL" id="TWU45810.1"/>
    </source>
</evidence>
<comment type="caution">
    <text evidence="2">The sequence shown here is derived from an EMBL/GenBank/DDBJ whole genome shotgun (WGS) entry which is preliminary data.</text>
</comment>
<evidence type="ECO:0008006" key="4">
    <source>
        <dbReference type="Google" id="ProtNLM"/>
    </source>
</evidence>
<accession>A0A5C6EAP8</accession>
<evidence type="ECO:0000256" key="1">
    <source>
        <dbReference type="SAM" id="Phobius"/>
    </source>
</evidence>
<dbReference type="InterPro" id="IPR025576">
    <property type="entry name" value="YwiC"/>
</dbReference>
<feature type="transmembrane region" description="Helical" evidence="1">
    <location>
        <begin position="12"/>
        <end position="30"/>
    </location>
</feature>
<feature type="transmembrane region" description="Helical" evidence="1">
    <location>
        <begin position="234"/>
        <end position="252"/>
    </location>
</feature>
<protein>
    <recommendedName>
        <fullName evidence="4">YwiC-like protein</fullName>
    </recommendedName>
</protein>